<evidence type="ECO:0000256" key="4">
    <source>
        <dbReference type="ARBA" id="ARBA00022692"/>
    </source>
</evidence>
<keyword evidence="4 7" id="KW-0812">Transmembrane</keyword>
<evidence type="ECO:0000313" key="8">
    <source>
        <dbReference type="EMBL" id="GGF37120.1"/>
    </source>
</evidence>
<reference evidence="8" key="1">
    <citation type="journal article" date="2014" name="Int. J. Syst. Evol. Microbiol.">
        <title>Complete genome sequence of Corynebacterium casei LMG S-19264T (=DSM 44701T), isolated from a smear-ripened cheese.</title>
        <authorList>
            <consortium name="US DOE Joint Genome Institute (JGI-PGF)"/>
            <person name="Walter F."/>
            <person name="Albersmeier A."/>
            <person name="Kalinowski J."/>
            <person name="Ruckert C."/>
        </authorList>
    </citation>
    <scope>NUCLEOTIDE SEQUENCE</scope>
    <source>
        <strain evidence="8">CGMCC 1.15725</strain>
    </source>
</reference>
<dbReference type="Pfam" id="PF01311">
    <property type="entry name" value="Bac_export_1"/>
    <property type="match status" value="1"/>
</dbReference>
<dbReference type="EMBL" id="BMJQ01000014">
    <property type="protein sequence ID" value="GGF37120.1"/>
    <property type="molecule type" value="Genomic_DNA"/>
</dbReference>
<keyword evidence="8" id="KW-0282">Flagellum</keyword>
<dbReference type="GO" id="GO:0006605">
    <property type="term" value="P:protein targeting"/>
    <property type="evidence" value="ECO:0007669"/>
    <property type="project" value="InterPro"/>
</dbReference>
<gene>
    <name evidence="8" type="ORF">GCM10011611_49550</name>
</gene>
<evidence type="ECO:0000256" key="1">
    <source>
        <dbReference type="ARBA" id="ARBA00004651"/>
    </source>
</evidence>
<feature type="transmembrane region" description="Helical" evidence="7">
    <location>
        <begin position="129"/>
        <end position="152"/>
    </location>
</feature>
<evidence type="ECO:0000256" key="2">
    <source>
        <dbReference type="ARBA" id="ARBA00009772"/>
    </source>
</evidence>
<feature type="transmembrane region" description="Helical" evidence="7">
    <location>
        <begin position="185"/>
        <end position="206"/>
    </location>
</feature>
<evidence type="ECO:0000256" key="5">
    <source>
        <dbReference type="ARBA" id="ARBA00022989"/>
    </source>
</evidence>
<evidence type="ECO:0000256" key="7">
    <source>
        <dbReference type="SAM" id="Phobius"/>
    </source>
</evidence>
<comment type="caution">
    <text evidence="8">The sequence shown here is derived from an EMBL/GenBank/DDBJ whole genome shotgun (WGS) entry which is preliminary data.</text>
</comment>
<feature type="transmembrane region" description="Helical" evidence="7">
    <location>
        <begin position="43"/>
        <end position="63"/>
    </location>
</feature>
<keyword evidence="3" id="KW-1003">Cell membrane</keyword>
<comment type="similarity">
    <text evidence="2">Belongs to the FliR/MopE/SpaR family.</text>
</comment>
<keyword evidence="6 7" id="KW-0472">Membrane</keyword>
<evidence type="ECO:0000256" key="6">
    <source>
        <dbReference type="ARBA" id="ARBA00023136"/>
    </source>
</evidence>
<feature type="transmembrane region" description="Helical" evidence="7">
    <location>
        <begin position="83"/>
        <end position="108"/>
    </location>
</feature>
<keyword evidence="8" id="KW-0969">Cilium</keyword>
<protein>
    <submittedName>
        <fullName evidence="8">Flagellar biosynthetic protein FliR</fullName>
    </submittedName>
</protein>
<reference evidence="8" key="2">
    <citation type="submission" date="2020-09" db="EMBL/GenBank/DDBJ databases">
        <authorList>
            <person name="Sun Q."/>
            <person name="Zhou Y."/>
        </authorList>
    </citation>
    <scope>NUCLEOTIDE SEQUENCE</scope>
    <source>
        <strain evidence="8">CGMCC 1.15725</strain>
    </source>
</reference>
<evidence type="ECO:0000313" key="9">
    <source>
        <dbReference type="Proteomes" id="UP000646365"/>
    </source>
</evidence>
<name>A0A8J2YYK2_9PROT</name>
<proteinExistence type="inferred from homology"/>
<dbReference type="PRINTS" id="PR00953">
    <property type="entry name" value="TYPE3IMRPROT"/>
</dbReference>
<dbReference type="AlphaFoldDB" id="A0A8J2YYK2"/>
<organism evidence="8 9">
    <name type="scientific">Aliidongia dinghuensis</name>
    <dbReference type="NCBI Taxonomy" id="1867774"/>
    <lineage>
        <taxon>Bacteria</taxon>
        <taxon>Pseudomonadati</taxon>
        <taxon>Pseudomonadota</taxon>
        <taxon>Alphaproteobacteria</taxon>
        <taxon>Rhodospirillales</taxon>
        <taxon>Dongiaceae</taxon>
        <taxon>Aliidongia</taxon>
    </lineage>
</organism>
<dbReference type="RefSeq" id="WP_189050778.1">
    <property type="nucleotide sequence ID" value="NZ_BMJQ01000014.1"/>
</dbReference>
<dbReference type="PANTHER" id="PTHR30065">
    <property type="entry name" value="FLAGELLAR BIOSYNTHETIC PROTEIN FLIR"/>
    <property type="match status" value="1"/>
</dbReference>
<comment type="subcellular location">
    <subcellularLocation>
        <location evidence="1">Cell membrane</location>
        <topology evidence="1">Multi-pass membrane protein</topology>
    </subcellularLocation>
</comment>
<dbReference type="Proteomes" id="UP000646365">
    <property type="component" value="Unassembled WGS sequence"/>
</dbReference>
<accession>A0A8J2YYK2</accession>
<keyword evidence="8" id="KW-0966">Cell projection</keyword>
<keyword evidence="5 7" id="KW-1133">Transmembrane helix</keyword>
<evidence type="ECO:0000256" key="3">
    <source>
        <dbReference type="ARBA" id="ARBA00022475"/>
    </source>
</evidence>
<dbReference type="InterPro" id="IPR002010">
    <property type="entry name" value="T3SS_IM_R"/>
</dbReference>
<keyword evidence="9" id="KW-1185">Reference proteome</keyword>
<dbReference type="GO" id="GO:0005886">
    <property type="term" value="C:plasma membrane"/>
    <property type="evidence" value="ECO:0007669"/>
    <property type="project" value="UniProtKB-SubCell"/>
</dbReference>
<sequence length="260" mass="27569">MTTYSLEQLVPAVVWTFFLVFCRMAAAVGFLPGFGDAYVNVRARLVVAAAISAAVTPVIQADYGVPAEPQNVLRMFALMFDEIFIGSFLGLMARVLLASLETGGAIIAMQTSLASAITFNPGQTSPETLPASLLSAMAVVLIFVTGVDHILIRSIVDSYAAFPAGGVPPFADLSNAMAHLVARGFLISVELAAPFLIIGTVFHVAQGLISKIMPQLQVFYIGLPLQVLGGLVIIGLTLPPLLYWFLGQYVDVLTSITHPG</sequence>
<feature type="transmembrane region" description="Helical" evidence="7">
    <location>
        <begin position="12"/>
        <end position="31"/>
    </location>
</feature>
<dbReference type="PANTHER" id="PTHR30065:SF8">
    <property type="entry name" value="FLAGELLAR BIOSYNTHETIC PROTEIN FLIR"/>
    <property type="match status" value="1"/>
</dbReference>
<feature type="transmembrane region" description="Helical" evidence="7">
    <location>
        <begin position="218"/>
        <end position="246"/>
    </location>
</feature>